<dbReference type="PANTHER" id="PTHR30565:SF9">
    <property type="entry name" value="PROTEIN YCIF"/>
    <property type="match status" value="1"/>
</dbReference>
<dbReference type="RefSeq" id="WP_146981490.1">
    <property type="nucleotide sequence ID" value="NZ_VOSM01000004.1"/>
</dbReference>
<feature type="compositionally biased region" description="Gly residues" evidence="1">
    <location>
        <begin position="171"/>
        <end position="183"/>
    </location>
</feature>
<dbReference type="Gene3D" id="1.20.1260.10">
    <property type="match status" value="1"/>
</dbReference>
<dbReference type="EMBL" id="VOSM01000004">
    <property type="protein sequence ID" value="TXD37283.1"/>
    <property type="molecule type" value="Genomic_DNA"/>
</dbReference>
<evidence type="ECO:0000313" key="2">
    <source>
        <dbReference type="EMBL" id="TXD37283.1"/>
    </source>
</evidence>
<dbReference type="InterPro" id="IPR047114">
    <property type="entry name" value="YciF"/>
</dbReference>
<dbReference type="Proteomes" id="UP000321412">
    <property type="component" value="Unassembled WGS sequence"/>
</dbReference>
<accession>A0A5C6XEN3</accession>
<organism evidence="2 3">
    <name type="scientific">Lujinxingia vulgaris</name>
    <dbReference type="NCBI Taxonomy" id="2600176"/>
    <lineage>
        <taxon>Bacteria</taxon>
        <taxon>Deltaproteobacteria</taxon>
        <taxon>Bradymonadales</taxon>
        <taxon>Lujinxingiaceae</taxon>
        <taxon>Lujinxingia</taxon>
    </lineage>
</organism>
<evidence type="ECO:0000256" key="1">
    <source>
        <dbReference type="SAM" id="MobiDB-lite"/>
    </source>
</evidence>
<reference evidence="2 3" key="1">
    <citation type="submission" date="2019-08" db="EMBL/GenBank/DDBJ databases">
        <title>Bradymonadales sp. TMQ4.</title>
        <authorList>
            <person name="Liang Q."/>
        </authorList>
    </citation>
    <scope>NUCLEOTIDE SEQUENCE [LARGE SCALE GENOMIC DNA]</scope>
    <source>
        <strain evidence="2 3">TMQ4</strain>
    </source>
</reference>
<gene>
    <name evidence="2" type="ORF">FRC98_11170</name>
</gene>
<sequence length="183" mass="20084">MNINSFDRLYLHTLKDIYNAEKQLVKALPEMQKAASSEKLKKAFEDHLNETKHQVERIEEIFESLAFSPGGVTCEAMKGLIKEGKEIIEASEIPSDVKDAGLIAAAQKVEHYEIASYGTAIHFARLLGNERAVELLEETLEEEKNADALLNEVATSQVNEKAASRQSGEVGQQGGGGRPSASR</sequence>
<dbReference type="AlphaFoldDB" id="A0A5C6XEN3"/>
<protein>
    <submittedName>
        <fullName evidence="2">Ferritin-like domain-containing protein</fullName>
    </submittedName>
</protein>
<dbReference type="InterPro" id="IPR010287">
    <property type="entry name" value="DUF892_YciF-like"/>
</dbReference>
<dbReference type="CDD" id="cd07909">
    <property type="entry name" value="YciF"/>
    <property type="match status" value="1"/>
</dbReference>
<proteinExistence type="predicted"/>
<dbReference type="PANTHER" id="PTHR30565">
    <property type="entry name" value="PROTEIN YCIF"/>
    <property type="match status" value="1"/>
</dbReference>
<dbReference type="InterPro" id="IPR012347">
    <property type="entry name" value="Ferritin-like"/>
</dbReference>
<feature type="region of interest" description="Disordered" evidence="1">
    <location>
        <begin position="157"/>
        <end position="183"/>
    </location>
</feature>
<dbReference type="OrthoDB" id="9795056at2"/>
<name>A0A5C6XEN3_9DELT</name>
<keyword evidence="3" id="KW-1185">Reference proteome</keyword>
<comment type="caution">
    <text evidence="2">The sequence shown here is derived from an EMBL/GenBank/DDBJ whole genome shotgun (WGS) entry which is preliminary data.</text>
</comment>
<evidence type="ECO:0000313" key="3">
    <source>
        <dbReference type="Proteomes" id="UP000321412"/>
    </source>
</evidence>
<dbReference type="SUPFAM" id="SSF47240">
    <property type="entry name" value="Ferritin-like"/>
    <property type="match status" value="1"/>
</dbReference>
<dbReference type="Pfam" id="PF05974">
    <property type="entry name" value="DUF892"/>
    <property type="match status" value="1"/>
</dbReference>
<dbReference type="InterPro" id="IPR009078">
    <property type="entry name" value="Ferritin-like_SF"/>
</dbReference>